<gene>
    <name evidence="3" type="ORF">CVO96_01260</name>
</gene>
<evidence type="ECO:0000259" key="2">
    <source>
        <dbReference type="PROSITE" id="PS51903"/>
    </source>
</evidence>
<dbReference type="InterPro" id="IPR004176">
    <property type="entry name" value="Clp_R_N"/>
</dbReference>
<protein>
    <recommendedName>
        <fullName evidence="2">Clp R domain-containing protein</fullName>
    </recommendedName>
</protein>
<keyword evidence="4" id="KW-1185">Reference proteome</keyword>
<dbReference type="InterPro" id="IPR036628">
    <property type="entry name" value="Clp_N_dom_sf"/>
</dbReference>
<dbReference type="SUPFAM" id="SSF81923">
    <property type="entry name" value="Double Clp-N motif"/>
    <property type="match status" value="1"/>
</dbReference>
<sequence length="236" mass="25733">MQRYDDRARLVFHFAREESEATGEHRVSPAHLLLALLRTEGGAGELLAAAGASLTDWRGALKAQAPAGPRPSSDAPMITPDARRVMETAAELARRQRSVVVAPQHILLALLTLAQKEAAGDLRRLLARLPTPLEVLRERVLALPLPAADSRREGLTEESLRALREMIQRAQEADFRSPEVPSRAEILGIILTSGAEPLLGDLEPLVYGRLTGETVDEAEKHLLLTQLLALALHRSA</sequence>
<dbReference type="RefSeq" id="WP_103309444.1">
    <property type="nucleotide sequence ID" value="NZ_PPPD01000001.1"/>
</dbReference>
<dbReference type="OrthoDB" id="72358at2"/>
<comment type="caution">
    <text evidence="3">The sequence shown here is derived from an EMBL/GenBank/DDBJ whole genome shotgun (WGS) entry which is preliminary data.</text>
</comment>
<organism evidence="3 4">
    <name type="scientific">Deinococcus koreensis</name>
    <dbReference type="NCBI Taxonomy" id="2054903"/>
    <lineage>
        <taxon>Bacteria</taxon>
        <taxon>Thermotogati</taxon>
        <taxon>Deinococcota</taxon>
        <taxon>Deinococci</taxon>
        <taxon>Deinococcales</taxon>
        <taxon>Deinococcaceae</taxon>
        <taxon>Deinococcus</taxon>
    </lineage>
</organism>
<dbReference type="AlphaFoldDB" id="A0A2K3UUF1"/>
<reference evidence="3 4" key="1">
    <citation type="submission" date="2018-01" db="EMBL/GenBank/DDBJ databases">
        <title>Deinococcus koreensis sp. nov., a radiation-resistant bacterium isolated from river water.</title>
        <authorList>
            <person name="Choi A."/>
        </authorList>
    </citation>
    <scope>NUCLEOTIDE SEQUENCE [LARGE SCALE GENOMIC DNA]</scope>
    <source>
        <strain evidence="3 4">SJW1-2</strain>
    </source>
</reference>
<accession>A0A2K3UUF1</accession>
<proteinExistence type="predicted"/>
<evidence type="ECO:0000313" key="3">
    <source>
        <dbReference type="EMBL" id="PNY80164.1"/>
    </source>
</evidence>
<evidence type="ECO:0000256" key="1">
    <source>
        <dbReference type="PROSITE-ProRule" id="PRU01251"/>
    </source>
</evidence>
<dbReference type="PROSITE" id="PS51903">
    <property type="entry name" value="CLP_R"/>
    <property type="match status" value="1"/>
</dbReference>
<dbReference type="Proteomes" id="UP000236379">
    <property type="component" value="Unassembled WGS sequence"/>
</dbReference>
<keyword evidence="1" id="KW-0677">Repeat</keyword>
<name>A0A2K3UUF1_9DEIO</name>
<evidence type="ECO:0000313" key="4">
    <source>
        <dbReference type="Proteomes" id="UP000236379"/>
    </source>
</evidence>
<feature type="domain" description="Clp R" evidence="2">
    <location>
        <begin position="1"/>
        <end position="146"/>
    </location>
</feature>
<dbReference type="Pfam" id="PF02861">
    <property type="entry name" value="Clp_N"/>
    <property type="match status" value="1"/>
</dbReference>
<dbReference type="Gene3D" id="1.10.1780.10">
    <property type="entry name" value="Clp, N-terminal domain"/>
    <property type="match status" value="1"/>
</dbReference>
<dbReference type="EMBL" id="PPPD01000001">
    <property type="protein sequence ID" value="PNY80164.1"/>
    <property type="molecule type" value="Genomic_DNA"/>
</dbReference>